<evidence type="ECO:0000259" key="1">
    <source>
        <dbReference type="Pfam" id="PF01636"/>
    </source>
</evidence>
<organism evidence="2 3">
    <name type="scientific">Nocardioides marinquilinus</name>
    <dbReference type="NCBI Taxonomy" id="1210400"/>
    <lineage>
        <taxon>Bacteria</taxon>
        <taxon>Bacillati</taxon>
        <taxon>Actinomycetota</taxon>
        <taxon>Actinomycetes</taxon>
        <taxon>Propionibacteriales</taxon>
        <taxon>Nocardioidaceae</taxon>
        <taxon>Nocardioides</taxon>
    </lineage>
</organism>
<dbReference type="InterPro" id="IPR002575">
    <property type="entry name" value="Aminoglycoside_PTrfase"/>
</dbReference>
<reference evidence="3" key="1">
    <citation type="journal article" date="2019" name="Int. J. Syst. Evol. Microbiol.">
        <title>The Global Catalogue of Microorganisms (GCM) 10K type strain sequencing project: providing services to taxonomists for standard genome sequencing and annotation.</title>
        <authorList>
            <consortium name="The Broad Institute Genomics Platform"/>
            <consortium name="The Broad Institute Genome Sequencing Center for Infectious Disease"/>
            <person name="Wu L."/>
            <person name="Ma J."/>
        </authorList>
    </citation>
    <scope>NUCLEOTIDE SEQUENCE [LARGE SCALE GENOMIC DNA]</scope>
    <source>
        <strain evidence="3">JCM 18459</strain>
    </source>
</reference>
<keyword evidence="3" id="KW-1185">Reference proteome</keyword>
<dbReference type="InterPro" id="IPR011009">
    <property type="entry name" value="Kinase-like_dom_sf"/>
</dbReference>
<evidence type="ECO:0000313" key="2">
    <source>
        <dbReference type="EMBL" id="GAA5145959.1"/>
    </source>
</evidence>
<accession>A0ABP9PFW5</accession>
<proteinExistence type="predicted"/>
<feature type="domain" description="Aminoglycoside phosphotransferase" evidence="1">
    <location>
        <begin position="26"/>
        <end position="112"/>
    </location>
</feature>
<sequence>MPTVTDELERLERAAEANAQHRVVEVGPEVVRRPAGPMTATVHAYLRHLRSQGLTCVPEPIGVEDGVETLRLIDGDSGGDGWAHQHTDAGLTSAARLLRTIHDAGAGWTPPDDAVWGAPAVAGEDVVPCHGDPGPWNVVWRDQEAVALIDWDFLHPGPRLDDVAYALQWFAPWRTDEMALEWHHFPRVPDRGARSRAFVEAYGDLPSFDVVDEVAARIRRTADLARSLAERGQEPQRTWVADGALESYEREAVWVEQHRHLLD</sequence>
<dbReference type="Pfam" id="PF01636">
    <property type="entry name" value="APH"/>
    <property type="match status" value="2"/>
</dbReference>
<comment type="caution">
    <text evidence="2">The sequence shown here is derived from an EMBL/GenBank/DDBJ whole genome shotgun (WGS) entry which is preliminary data.</text>
</comment>
<feature type="domain" description="Aminoglycoside phosphotransferase" evidence="1">
    <location>
        <begin position="122"/>
        <end position="186"/>
    </location>
</feature>
<name>A0ABP9PFW5_9ACTN</name>
<dbReference type="Gene3D" id="3.90.1200.10">
    <property type="match status" value="1"/>
</dbReference>
<dbReference type="EMBL" id="BAABKG010000002">
    <property type="protein sequence ID" value="GAA5145959.1"/>
    <property type="molecule type" value="Genomic_DNA"/>
</dbReference>
<dbReference type="SUPFAM" id="SSF56112">
    <property type="entry name" value="Protein kinase-like (PK-like)"/>
    <property type="match status" value="1"/>
</dbReference>
<gene>
    <name evidence="2" type="ORF">GCM10023340_16150</name>
</gene>
<evidence type="ECO:0000313" key="3">
    <source>
        <dbReference type="Proteomes" id="UP001500221"/>
    </source>
</evidence>
<dbReference type="Proteomes" id="UP001500221">
    <property type="component" value="Unassembled WGS sequence"/>
</dbReference>
<protein>
    <recommendedName>
        <fullName evidence="1">Aminoglycoside phosphotransferase domain-containing protein</fullName>
    </recommendedName>
</protein>